<evidence type="ECO:0000256" key="7">
    <source>
        <dbReference type="ARBA" id="ARBA00022840"/>
    </source>
</evidence>
<evidence type="ECO:0000256" key="9">
    <source>
        <dbReference type="SAM" id="Coils"/>
    </source>
</evidence>
<accession>A0A1L7D5Y4</accession>
<dbReference type="EC" id="2.7.13.3" evidence="2"/>
<dbReference type="KEGG" id="cpho:CPHO_11965"/>
<keyword evidence="11" id="KW-1133">Transmembrane helix</keyword>
<dbReference type="InterPro" id="IPR036890">
    <property type="entry name" value="HATPase_C_sf"/>
</dbReference>
<dbReference type="InterPro" id="IPR017205">
    <property type="entry name" value="Sig_transdc_His_kinase_ChrS"/>
</dbReference>
<feature type="coiled-coil region" evidence="9">
    <location>
        <begin position="142"/>
        <end position="179"/>
    </location>
</feature>
<protein>
    <recommendedName>
        <fullName evidence="2">histidine kinase</fullName>
        <ecNumber evidence="2">2.7.13.3</ecNumber>
    </recommendedName>
</protein>
<dbReference type="InterPro" id="IPR050482">
    <property type="entry name" value="Sensor_HK_TwoCompSys"/>
</dbReference>
<dbReference type="Pfam" id="PF02518">
    <property type="entry name" value="HATPase_c"/>
    <property type="match status" value="1"/>
</dbReference>
<dbReference type="Pfam" id="PF07730">
    <property type="entry name" value="HisKA_3"/>
    <property type="match status" value="1"/>
</dbReference>
<proteinExistence type="predicted"/>
<feature type="compositionally biased region" description="Gly residues" evidence="10">
    <location>
        <begin position="328"/>
        <end position="360"/>
    </location>
</feature>
<name>A0A1L7D5Y4_9CORY</name>
<dbReference type="Gene3D" id="1.20.5.1930">
    <property type="match status" value="1"/>
</dbReference>
<keyword evidence="6" id="KW-0418">Kinase</keyword>
<evidence type="ECO:0000256" key="3">
    <source>
        <dbReference type="ARBA" id="ARBA00022553"/>
    </source>
</evidence>
<feature type="transmembrane region" description="Helical" evidence="11">
    <location>
        <begin position="35"/>
        <end position="53"/>
    </location>
</feature>
<dbReference type="Gene3D" id="3.30.565.10">
    <property type="entry name" value="Histidine kinase-like ATPase, C-terminal domain"/>
    <property type="match status" value="1"/>
</dbReference>
<evidence type="ECO:0000256" key="1">
    <source>
        <dbReference type="ARBA" id="ARBA00000085"/>
    </source>
</evidence>
<dbReference type="AlphaFoldDB" id="A0A1L7D5Y4"/>
<keyword evidence="14" id="KW-1185">Reference proteome</keyword>
<evidence type="ECO:0000259" key="12">
    <source>
        <dbReference type="SMART" id="SM00387"/>
    </source>
</evidence>
<evidence type="ECO:0000313" key="14">
    <source>
        <dbReference type="Proteomes" id="UP000185491"/>
    </source>
</evidence>
<evidence type="ECO:0000256" key="6">
    <source>
        <dbReference type="ARBA" id="ARBA00022777"/>
    </source>
</evidence>
<feature type="domain" description="Histidine kinase/HSP90-like ATPase" evidence="12">
    <location>
        <begin position="279"/>
        <end position="393"/>
    </location>
</feature>
<evidence type="ECO:0000256" key="2">
    <source>
        <dbReference type="ARBA" id="ARBA00012438"/>
    </source>
</evidence>
<dbReference type="GO" id="GO:0000155">
    <property type="term" value="F:phosphorelay sensor kinase activity"/>
    <property type="evidence" value="ECO:0007669"/>
    <property type="project" value="InterPro"/>
</dbReference>
<keyword evidence="11" id="KW-0472">Membrane</keyword>
<dbReference type="RefSeq" id="WP_075736126.1">
    <property type="nucleotide sequence ID" value="NZ_CP009249.1"/>
</dbReference>
<evidence type="ECO:0000256" key="4">
    <source>
        <dbReference type="ARBA" id="ARBA00022679"/>
    </source>
</evidence>
<feature type="region of interest" description="Disordered" evidence="10">
    <location>
        <begin position="328"/>
        <end position="363"/>
    </location>
</feature>
<evidence type="ECO:0000313" key="13">
    <source>
        <dbReference type="EMBL" id="APT93487.1"/>
    </source>
</evidence>
<keyword evidence="4" id="KW-0808">Transferase</keyword>
<dbReference type="PANTHER" id="PTHR24421">
    <property type="entry name" value="NITRATE/NITRITE SENSOR PROTEIN NARX-RELATED"/>
    <property type="match status" value="1"/>
</dbReference>
<dbReference type="STRING" id="161895.CPHO_11965"/>
<dbReference type="GO" id="GO:0005524">
    <property type="term" value="F:ATP binding"/>
    <property type="evidence" value="ECO:0007669"/>
    <property type="project" value="UniProtKB-KW"/>
</dbReference>
<dbReference type="Proteomes" id="UP000185491">
    <property type="component" value="Chromosome"/>
</dbReference>
<dbReference type="PANTHER" id="PTHR24421:SF10">
    <property type="entry name" value="NITRATE_NITRITE SENSOR PROTEIN NARQ"/>
    <property type="match status" value="1"/>
</dbReference>
<evidence type="ECO:0000256" key="5">
    <source>
        <dbReference type="ARBA" id="ARBA00022741"/>
    </source>
</evidence>
<dbReference type="GO" id="GO:0046983">
    <property type="term" value="F:protein dimerization activity"/>
    <property type="evidence" value="ECO:0007669"/>
    <property type="project" value="InterPro"/>
</dbReference>
<keyword evidence="5" id="KW-0547">Nucleotide-binding</keyword>
<dbReference type="PIRSF" id="PIRSF037434">
    <property type="entry name" value="STHK_ChrS"/>
    <property type="match status" value="1"/>
</dbReference>
<feature type="transmembrane region" description="Helical" evidence="11">
    <location>
        <begin position="126"/>
        <end position="145"/>
    </location>
</feature>
<dbReference type="InterPro" id="IPR003594">
    <property type="entry name" value="HATPase_dom"/>
</dbReference>
<feature type="transmembrane region" description="Helical" evidence="11">
    <location>
        <begin position="96"/>
        <end position="114"/>
    </location>
</feature>
<sequence length="393" mass="41675">MTGLDNILRALTWGLHAMFASLLVFGVASAVADSTLTPLVTFLAVALAALYFVRNRLWGLGALTFVWAGLMFHGQDFMWLEFPLVFLYLRYLPRWVRLPAVGGLWAVAAFFPAWRYPENWTVAHAVGPAIGTLFGVAVFFSYVALRQEAERYRDLAAELRSTQDELAQTENLAGRLAERERLSREIHDTVAQGLSSIVLMSRAAAGATNPSGHIATIHEVAEDSLGQARRFVAELSSPPALPEALGALVQSHRDRARALGESTAFDLQIEGDTSAVPEKVATVLERAAREGLSNAAKHAHASRVVVTLSVFPDRATLDVADDGVGCSGVGPSGVGPSGAGPSGLGPSGAGPANGSGGYGLPGLRRRVDEAGGRLDVIDRNPGTVLSVNFLLEA</sequence>
<evidence type="ECO:0000256" key="11">
    <source>
        <dbReference type="SAM" id="Phobius"/>
    </source>
</evidence>
<keyword evidence="9" id="KW-0175">Coiled coil</keyword>
<reference evidence="13 14" key="1">
    <citation type="submission" date="2014-08" db="EMBL/GenBank/DDBJ databases">
        <title>Complete genome sequence of Corynebacterium phocae M408/89/1(T)(=DSM 44612(T)), isolated from the common seal (Phoca vitulina).</title>
        <authorList>
            <person name="Ruckert C."/>
            <person name="Albersmeier A."/>
            <person name="Winkler A."/>
            <person name="Kalinowski J."/>
        </authorList>
    </citation>
    <scope>NUCLEOTIDE SEQUENCE [LARGE SCALE GENOMIC DNA]</scope>
    <source>
        <strain evidence="13 14">M408/89/1</strain>
    </source>
</reference>
<keyword evidence="11" id="KW-0812">Transmembrane</keyword>
<dbReference type="SMART" id="SM00387">
    <property type="entry name" value="HATPase_c"/>
    <property type="match status" value="1"/>
</dbReference>
<organism evidence="13 14">
    <name type="scientific">Corynebacterium phocae</name>
    <dbReference type="NCBI Taxonomy" id="161895"/>
    <lineage>
        <taxon>Bacteria</taxon>
        <taxon>Bacillati</taxon>
        <taxon>Actinomycetota</taxon>
        <taxon>Actinomycetes</taxon>
        <taxon>Mycobacteriales</taxon>
        <taxon>Corynebacteriaceae</taxon>
        <taxon>Corynebacterium</taxon>
    </lineage>
</organism>
<keyword evidence="7" id="KW-0067">ATP-binding</keyword>
<dbReference type="SUPFAM" id="SSF55874">
    <property type="entry name" value="ATPase domain of HSP90 chaperone/DNA topoisomerase II/histidine kinase"/>
    <property type="match status" value="1"/>
</dbReference>
<keyword evidence="3" id="KW-0597">Phosphoprotein</keyword>
<dbReference type="GO" id="GO:0016020">
    <property type="term" value="C:membrane"/>
    <property type="evidence" value="ECO:0007669"/>
    <property type="project" value="InterPro"/>
</dbReference>
<feature type="transmembrane region" description="Helical" evidence="11">
    <location>
        <begin position="6"/>
        <end position="28"/>
    </location>
</feature>
<feature type="transmembrane region" description="Helical" evidence="11">
    <location>
        <begin position="65"/>
        <end position="89"/>
    </location>
</feature>
<keyword evidence="8" id="KW-0902">Two-component regulatory system</keyword>
<evidence type="ECO:0000256" key="10">
    <source>
        <dbReference type="SAM" id="MobiDB-lite"/>
    </source>
</evidence>
<comment type="catalytic activity">
    <reaction evidence="1">
        <text>ATP + protein L-histidine = ADP + protein N-phospho-L-histidine.</text>
        <dbReference type="EC" id="2.7.13.3"/>
    </reaction>
</comment>
<gene>
    <name evidence="13" type="ORF">CPHO_11965</name>
</gene>
<dbReference type="InterPro" id="IPR011712">
    <property type="entry name" value="Sig_transdc_His_kin_sub3_dim/P"/>
</dbReference>
<dbReference type="EMBL" id="CP009249">
    <property type="protein sequence ID" value="APT93487.1"/>
    <property type="molecule type" value="Genomic_DNA"/>
</dbReference>
<evidence type="ECO:0000256" key="8">
    <source>
        <dbReference type="ARBA" id="ARBA00023012"/>
    </source>
</evidence>
<dbReference type="CDD" id="cd16917">
    <property type="entry name" value="HATPase_UhpB-NarQ-NarX-like"/>
    <property type="match status" value="1"/>
</dbReference>